<gene>
    <name evidence="1" type="ORF">DJ013_16890</name>
</gene>
<evidence type="ECO:0000313" key="2">
    <source>
        <dbReference type="Proteomes" id="UP000249873"/>
    </source>
</evidence>
<accession>A0A2Z4GFK4</accession>
<proteinExistence type="predicted"/>
<sequence>MTNKLLKILYLLILITACQTKKSSPRTILAVVAHPDDETTISPVLAKYAATDSVYLIIATDGQYGITDHAAIPAGDSLVAIRNEEAKCSCAKMGIHAPIRLGVQDGMGLNGHGDFYEQEPMLKERLLKEILRINPDVIITFGPDGDTGHPDHRMVGLVTTELLLRENLTDKMDLYYLGWTEEQTEKYKAWNLNYSAKESFNTVISFSDEDEAKSNEAIRCHESQFSKEEMDKWIATELADESNVLYFRKFAMDKQIRNDF</sequence>
<organism evidence="1 2">
    <name type="scientific">Arcticibacterium luteifluviistationis</name>
    <dbReference type="NCBI Taxonomy" id="1784714"/>
    <lineage>
        <taxon>Bacteria</taxon>
        <taxon>Pseudomonadati</taxon>
        <taxon>Bacteroidota</taxon>
        <taxon>Cytophagia</taxon>
        <taxon>Cytophagales</taxon>
        <taxon>Leadbetterellaceae</taxon>
        <taxon>Arcticibacterium</taxon>
    </lineage>
</organism>
<dbReference type="RefSeq" id="WP_111373126.1">
    <property type="nucleotide sequence ID" value="NZ_CP029480.1"/>
</dbReference>
<name>A0A2Z4GFK4_9BACT</name>
<dbReference type="PANTHER" id="PTHR12993:SF11">
    <property type="entry name" value="N-ACETYLGLUCOSAMINYL-PHOSPHATIDYLINOSITOL DE-N-ACETYLASE"/>
    <property type="match status" value="1"/>
</dbReference>
<dbReference type="Pfam" id="PF02585">
    <property type="entry name" value="PIG-L"/>
    <property type="match status" value="1"/>
</dbReference>
<dbReference type="GO" id="GO:0016811">
    <property type="term" value="F:hydrolase activity, acting on carbon-nitrogen (but not peptide) bonds, in linear amides"/>
    <property type="evidence" value="ECO:0007669"/>
    <property type="project" value="TreeGrafter"/>
</dbReference>
<dbReference type="Proteomes" id="UP000249873">
    <property type="component" value="Chromosome"/>
</dbReference>
<dbReference type="PROSITE" id="PS51257">
    <property type="entry name" value="PROKAR_LIPOPROTEIN"/>
    <property type="match status" value="1"/>
</dbReference>
<dbReference type="InterPro" id="IPR003737">
    <property type="entry name" value="GlcNAc_PI_deacetylase-related"/>
</dbReference>
<dbReference type="AlphaFoldDB" id="A0A2Z4GFK4"/>
<evidence type="ECO:0000313" key="1">
    <source>
        <dbReference type="EMBL" id="AWV99758.1"/>
    </source>
</evidence>
<keyword evidence="2" id="KW-1185">Reference proteome</keyword>
<dbReference type="Gene3D" id="3.40.50.10320">
    <property type="entry name" value="LmbE-like"/>
    <property type="match status" value="1"/>
</dbReference>
<dbReference type="KEGG" id="als:DJ013_16890"/>
<evidence type="ECO:0008006" key="3">
    <source>
        <dbReference type="Google" id="ProtNLM"/>
    </source>
</evidence>
<dbReference type="PANTHER" id="PTHR12993">
    <property type="entry name" value="N-ACETYLGLUCOSAMINYL-PHOSPHATIDYLINOSITOL DE-N-ACETYLASE-RELATED"/>
    <property type="match status" value="1"/>
</dbReference>
<dbReference type="EMBL" id="CP029480">
    <property type="protein sequence ID" value="AWV99758.1"/>
    <property type="molecule type" value="Genomic_DNA"/>
</dbReference>
<protein>
    <recommendedName>
        <fullName evidence="3">PIG-L family deacetylase</fullName>
    </recommendedName>
</protein>
<dbReference type="SUPFAM" id="SSF102588">
    <property type="entry name" value="LmbE-like"/>
    <property type="match status" value="1"/>
</dbReference>
<dbReference type="OrthoDB" id="9790023at2"/>
<reference evidence="1 2" key="1">
    <citation type="submission" date="2018-05" db="EMBL/GenBank/DDBJ databases">
        <title>Complete genome sequence of Arcticibacterium luteifluviistationis SM1504T, a cytophagaceae bacterium isolated from Arctic surface seawater.</title>
        <authorList>
            <person name="Li Y."/>
            <person name="Qin Q.-L."/>
        </authorList>
    </citation>
    <scope>NUCLEOTIDE SEQUENCE [LARGE SCALE GENOMIC DNA]</scope>
    <source>
        <strain evidence="1 2">SM1504</strain>
    </source>
</reference>
<dbReference type="InterPro" id="IPR024078">
    <property type="entry name" value="LmbE-like_dom_sf"/>
</dbReference>